<reference evidence="2 3" key="1">
    <citation type="submission" date="2021-02" db="EMBL/GenBank/DDBJ databases">
        <title>A novel species of genus Amphritea isolated from a fishpond in China.</title>
        <authorList>
            <person name="Lu H."/>
        </authorList>
    </citation>
    <scope>NUCLEOTIDE SEQUENCE [LARGE SCALE GENOMIC DNA]</scope>
    <source>
        <strain evidence="2 3">RP18W</strain>
    </source>
</reference>
<keyword evidence="1" id="KW-0812">Transmembrane</keyword>
<dbReference type="RefSeq" id="WP_205213486.1">
    <property type="nucleotide sequence ID" value="NZ_JAFFZP010000012.1"/>
</dbReference>
<keyword evidence="3" id="KW-1185">Reference proteome</keyword>
<sequence>MLAGHIGVALALCRLDRRVNPGALVAAALFLDLLLWSFVLLGWESVTIPDNYNDKHQLKFDFSYSHSLSAALIWSVMSGAAAFLWYSEFRGVGQRAVFMVSVAVFSNWLLDFTVHNLDLCLLGDASLKMGLKFWDNMPVILLIEAGIVLAGLLLFLYGARISSARVVGMTLLCVLALAITVITMTIAPPPSSEVLLAQGSLVMILSICLLSGWLGRQQLGTA</sequence>
<evidence type="ECO:0000313" key="2">
    <source>
        <dbReference type="EMBL" id="MBN0987600.1"/>
    </source>
</evidence>
<evidence type="ECO:0000313" key="3">
    <source>
        <dbReference type="Proteomes" id="UP000760472"/>
    </source>
</evidence>
<dbReference type="Proteomes" id="UP000760472">
    <property type="component" value="Unassembled WGS sequence"/>
</dbReference>
<keyword evidence="1" id="KW-0472">Membrane</keyword>
<evidence type="ECO:0000256" key="1">
    <source>
        <dbReference type="SAM" id="Phobius"/>
    </source>
</evidence>
<gene>
    <name evidence="2" type="ORF">JW498_09515</name>
</gene>
<organism evidence="2 3">
    <name type="scientific">Amphritea pacifica</name>
    <dbReference type="NCBI Taxonomy" id="2811233"/>
    <lineage>
        <taxon>Bacteria</taxon>
        <taxon>Pseudomonadati</taxon>
        <taxon>Pseudomonadota</taxon>
        <taxon>Gammaproteobacteria</taxon>
        <taxon>Oceanospirillales</taxon>
        <taxon>Oceanospirillaceae</taxon>
        <taxon>Amphritea</taxon>
    </lineage>
</organism>
<dbReference type="EMBL" id="JAFFZP010000012">
    <property type="protein sequence ID" value="MBN0987600.1"/>
    <property type="molecule type" value="Genomic_DNA"/>
</dbReference>
<name>A0ABS2W7L4_9GAMM</name>
<feature type="transmembrane region" description="Helical" evidence="1">
    <location>
        <begin position="194"/>
        <end position="214"/>
    </location>
</feature>
<accession>A0ABS2W7L4</accession>
<comment type="caution">
    <text evidence="2">The sequence shown here is derived from an EMBL/GenBank/DDBJ whole genome shotgun (WGS) entry which is preliminary data.</text>
</comment>
<proteinExistence type="predicted"/>
<protein>
    <submittedName>
        <fullName evidence="2">Uncharacterized protein</fullName>
    </submittedName>
</protein>
<feature type="transmembrane region" description="Helical" evidence="1">
    <location>
        <begin position="23"/>
        <end position="43"/>
    </location>
</feature>
<keyword evidence="1" id="KW-1133">Transmembrane helix</keyword>
<feature type="transmembrane region" description="Helical" evidence="1">
    <location>
        <begin position="97"/>
        <end position="117"/>
    </location>
</feature>
<feature type="transmembrane region" description="Helical" evidence="1">
    <location>
        <begin position="166"/>
        <end position="188"/>
    </location>
</feature>
<feature type="transmembrane region" description="Helical" evidence="1">
    <location>
        <begin position="63"/>
        <end position="85"/>
    </location>
</feature>
<feature type="transmembrane region" description="Helical" evidence="1">
    <location>
        <begin position="137"/>
        <end position="159"/>
    </location>
</feature>